<dbReference type="PROSITE" id="PS50235">
    <property type="entry name" value="USP_3"/>
    <property type="match status" value="1"/>
</dbReference>
<reference evidence="2 3" key="1">
    <citation type="submission" date="2024-04" db="EMBL/GenBank/DDBJ databases">
        <title>Tritrichomonas musculus Genome.</title>
        <authorList>
            <person name="Alves-Ferreira E."/>
            <person name="Grigg M."/>
            <person name="Lorenzi H."/>
            <person name="Galac M."/>
        </authorList>
    </citation>
    <scope>NUCLEOTIDE SEQUENCE [LARGE SCALE GENOMIC DNA]</scope>
    <source>
        <strain evidence="2 3">EAF2021</strain>
    </source>
</reference>
<protein>
    <recommendedName>
        <fullName evidence="1">USP domain-containing protein</fullName>
    </recommendedName>
</protein>
<comment type="caution">
    <text evidence="2">The sequence shown here is derived from an EMBL/GenBank/DDBJ whole genome shotgun (WGS) entry which is preliminary data.</text>
</comment>
<dbReference type="Proteomes" id="UP001470230">
    <property type="component" value="Unassembled WGS sequence"/>
</dbReference>
<evidence type="ECO:0000313" key="2">
    <source>
        <dbReference type="EMBL" id="KAK8836891.1"/>
    </source>
</evidence>
<dbReference type="InterPro" id="IPR001394">
    <property type="entry name" value="Peptidase_C19_UCH"/>
</dbReference>
<dbReference type="Gene3D" id="3.90.70.10">
    <property type="entry name" value="Cysteine proteinases"/>
    <property type="match status" value="1"/>
</dbReference>
<proteinExistence type="predicted"/>
<dbReference type="PANTHER" id="PTHR24006">
    <property type="entry name" value="UBIQUITIN CARBOXYL-TERMINAL HYDROLASE"/>
    <property type="match status" value="1"/>
</dbReference>
<dbReference type="InterPro" id="IPR028889">
    <property type="entry name" value="USP"/>
</dbReference>
<keyword evidence="3" id="KW-1185">Reference proteome</keyword>
<evidence type="ECO:0000313" key="3">
    <source>
        <dbReference type="Proteomes" id="UP001470230"/>
    </source>
</evidence>
<dbReference type="InterPro" id="IPR050164">
    <property type="entry name" value="Peptidase_C19"/>
</dbReference>
<dbReference type="InterPro" id="IPR038765">
    <property type="entry name" value="Papain-like_cys_pep_sf"/>
</dbReference>
<gene>
    <name evidence="2" type="ORF">M9Y10_037417</name>
</gene>
<accession>A0ABR2GSN1</accession>
<dbReference type="PROSITE" id="PS00973">
    <property type="entry name" value="USP_2"/>
    <property type="match status" value="1"/>
</dbReference>
<evidence type="ECO:0000259" key="1">
    <source>
        <dbReference type="PROSITE" id="PS50235"/>
    </source>
</evidence>
<dbReference type="EMBL" id="JAPFFF010000063">
    <property type="protein sequence ID" value="KAK8836891.1"/>
    <property type="molecule type" value="Genomic_DNA"/>
</dbReference>
<name>A0ABR2GSN1_9EUKA</name>
<dbReference type="InterPro" id="IPR018200">
    <property type="entry name" value="USP_CS"/>
</dbReference>
<feature type="domain" description="USP" evidence="1">
    <location>
        <begin position="1079"/>
        <end position="1364"/>
    </location>
</feature>
<dbReference type="SUPFAM" id="SSF54001">
    <property type="entry name" value="Cysteine proteinases"/>
    <property type="match status" value="1"/>
</dbReference>
<dbReference type="Pfam" id="PF00443">
    <property type="entry name" value="UCH"/>
    <property type="match status" value="1"/>
</dbReference>
<organism evidence="2 3">
    <name type="scientific">Tritrichomonas musculus</name>
    <dbReference type="NCBI Taxonomy" id="1915356"/>
    <lineage>
        <taxon>Eukaryota</taxon>
        <taxon>Metamonada</taxon>
        <taxon>Parabasalia</taxon>
        <taxon>Tritrichomonadida</taxon>
        <taxon>Tritrichomonadidae</taxon>
        <taxon>Tritrichomonas</taxon>
    </lineage>
</organism>
<sequence>MNKDFDSWCQIMNSVDINDFLNALSQGMHFIQCICQTGFLPEPFTDKTKNFCNNTLKEIIQKMFIVAASCDSPESVDIFQHFYRSIIVIALGKFNTENTRFILLLYLFDYREEDEKNNQNLIIFLKNLLFSATSQLQQLIAAFSKYFPLALEEYATFYFLISKFESDFDFGFRADVLNATVPQFFNTLSMQKSTSLRSIPLNILAIMSGAFFHLYLSNDLNGEDLFPFFNFLRESLRCDILDKQLYGAHWFTNLYNNCNESCKNALIQWFVNNNFFPELVTNHPHIEVIKALITLFDVMSKEQLISNEIVYDLWQQSLAAAVSEREVYFLVIAHCLQSFDNLYLTQFLQTVDSTPNIGLLAHFYKTCCTEIGNEENDKILKDILNLVSQKVELPDFKKVFINLILLKDNFITKIINEYAIQWINQKFFHLSVYEIVSSLFKESKIQLNFNGDQFLKYIIEGFTKDKANSKVLFNLLFAFINHYHICLPTEANIELYKVSDKSYFWNFMTSLLNMDNFTAFQDHTNLVIYFINNEDIYEAGKEYVDFIIRYYLKFSISCDKSIKEISSEKCYCLLAPNDYLDYLFALCGVVKNKDCANTLTRFLLSLFLNSKMNFESKISFFVGQCIKIMKNNQERSNEISPQILHLLLSFIDSEEGKIDFRIFKVRRMKDSKKLFTISLLSPDNQEFQLRIVPQTSILAIRNVLSAYFSIPTDSISIEGEDNSKISVAYVNSDSKNGEVIDFQKFPVFLLSAPDNTFFLINLLQNKVASSVAYKLLSRFIYVPLKIDKSPNHYLDIFANSNPEYPFYFKYMTERFNTLIRFSNNLEQPEIFTQCFSVLMNIVLAKKFESRYLVPSLDILARFYNQKLNVNDIYKLLDIAIIDHKFLDYYLQLIVKVIPNEQKLVVNVNTLIKLTKLTTTNEIFSMFSQIIKQISSESSLYSLLISIITSPFSFSCCEEFIEEVVHNTLLKIPDSVAHITKQIIDSFDINQSSSIPILCKVLKALFSPEFNNGIDLTEFVTNLLINCAFSSNDEKLQKSIFDLSLKFNNELQDSFIMSCCSISSYKFNPNEFARPFKYISGLENLGCTCYMNSILQQLSSIKDVTATFSDQMQHLRSDILELLQLFSHMRFGMNKYYSTVKYCESYSKYNPDFNPREQEDAVEYFSMLLDACPKQTKELFQGEFKEIFSRGDINSKSDRLSERNEIFSTVGVTVAGIPDLSSSIHQLLAPEKLADDYVTETGQKVEACRYTRFHSLPRFLVFHLKRFEYNLYNFTRYKINSRFEFPTTLNMSEFSEEGTLYRLKGVVLHMGVAEGGHYVSVIRRDHKWILCDDSNIQELDEENFLNVAYGGDNDRNAYLLFFERDIENRNEISDTSLFKMLPEYLRNGIDSTNKSIMKDCSLLTKSCYDYFLNRIPSNITVYYFFNVLCHSNETSKIVEFCKKIENCKEYIVNSTSDLVDFLSKTINNEVTDSLIECVGRSTDTECVESILALSNKIISKSELLKRIGRIFEIAASRKHINKGGFELILTFINQISETKKGLKSIDISNYFEVLGYAPPSPKFEIHSIMQMVKNTTQTDIHLLSLLRLFFIRKTDEETIDGVLKKNKNLQIYKLISLLTLPNSFCEAMKTINNDKASAISVVSEMINLALNHSHVIKSAINSNHQIIFDLLLNSNFEVRNNSEALIVSLFSNQNHEIKKKKDGDFIIIPYEKNPPMICQDSQKLVDYLILNIPNLQKYEEIIIEESSEKDISPFKLIQYFRTIYWLVSCDGIRCSLSREIIEYLNNLISNYSEKSIFLNYNLFEVMKFLSCVGIRESDDLVVLTFFAFFNDDTLNCEPDLFKETINLVFPLIVKLQSHSPNVAENLLKSNQFIKICKRIVEFENYKKDQVLSNVYKFIKSISKHKEDYYQLFDNIFHYE</sequence>